<sequence length="232" mass="25423">MRIYHHGNYFGSNNLCNWVIRVGVLHISPSPSPRRHKKTSLQTPTTEERTGQSNCRRACGLPNIRKKGVSVTSPDTDLHLPIRFDFAIIVGEDERGGGCGGSTPQHPRSDRPNDIAGARRRREQGIRQHSGRHSRHPEGIDLLPRRSRPIQIRHSGGGGRRRHAGGQKRREEEAGGRRMQVSEAGEEGGAEVDEEIPAAGELQRLCGHGEVRERGADCGGGEAPSAAQIQDD</sequence>
<keyword evidence="3" id="KW-1185">Reference proteome</keyword>
<feature type="compositionally biased region" description="Polar residues" evidence="1">
    <location>
        <begin position="40"/>
        <end position="54"/>
    </location>
</feature>
<evidence type="ECO:0000313" key="3">
    <source>
        <dbReference type="Proteomes" id="UP000595140"/>
    </source>
</evidence>
<organism evidence="2 3">
    <name type="scientific">Cuscuta campestris</name>
    <dbReference type="NCBI Taxonomy" id="132261"/>
    <lineage>
        <taxon>Eukaryota</taxon>
        <taxon>Viridiplantae</taxon>
        <taxon>Streptophyta</taxon>
        <taxon>Embryophyta</taxon>
        <taxon>Tracheophyta</taxon>
        <taxon>Spermatophyta</taxon>
        <taxon>Magnoliopsida</taxon>
        <taxon>eudicotyledons</taxon>
        <taxon>Gunneridae</taxon>
        <taxon>Pentapetalae</taxon>
        <taxon>asterids</taxon>
        <taxon>lamiids</taxon>
        <taxon>Solanales</taxon>
        <taxon>Convolvulaceae</taxon>
        <taxon>Cuscuteae</taxon>
        <taxon>Cuscuta</taxon>
        <taxon>Cuscuta subgen. Grammica</taxon>
        <taxon>Cuscuta sect. Cleistogrammica</taxon>
    </lineage>
</organism>
<feature type="region of interest" description="Disordered" evidence="1">
    <location>
        <begin position="27"/>
        <end position="54"/>
    </location>
</feature>
<accession>A0A484NCM4</accession>
<evidence type="ECO:0000313" key="2">
    <source>
        <dbReference type="EMBL" id="VFQ98643.1"/>
    </source>
</evidence>
<feature type="region of interest" description="Disordered" evidence="1">
    <location>
        <begin position="94"/>
        <end position="193"/>
    </location>
</feature>
<evidence type="ECO:0000256" key="1">
    <source>
        <dbReference type="SAM" id="MobiDB-lite"/>
    </source>
</evidence>
<feature type="region of interest" description="Disordered" evidence="1">
    <location>
        <begin position="212"/>
        <end position="232"/>
    </location>
</feature>
<feature type="compositionally biased region" description="Acidic residues" evidence="1">
    <location>
        <begin position="184"/>
        <end position="193"/>
    </location>
</feature>
<gene>
    <name evidence="2" type="ORF">CCAM_LOCUS40419</name>
</gene>
<reference evidence="2 3" key="1">
    <citation type="submission" date="2018-04" db="EMBL/GenBank/DDBJ databases">
        <authorList>
            <person name="Vogel A."/>
        </authorList>
    </citation>
    <scope>NUCLEOTIDE SEQUENCE [LARGE SCALE GENOMIC DNA]</scope>
</reference>
<proteinExistence type="predicted"/>
<dbReference type="AlphaFoldDB" id="A0A484NCM4"/>
<dbReference type="EMBL" id="OOIL02006606">
    <property type="protein sequence ID" value="VFQ98643.1"/>
    <property type="molecule type" value="Genomic_DNA"/>
</dbReference>
<dbReference type="Proteomes" id="UP000595140">
    <property type="component" value="Unassembled WGS sequence"/>
</dbReference>
<protein>
    <submittedName>
        <fullName evidence="2">Uncharacterized protein</fullName>
    </submittedName>
</protein>
<name>A0A484NCM4_9ASTE</name>